<reference evidence="2 3" key="1">
    <citation type="submission" date="2016-09" db="EMBL/GenBank/DDBJ databases">
        <title>Extensive genetic diversity and differential bi-allelic expression allows diatom success in the polar Southern Ocean.</title>
        <authorList>
            <consortium name="DOE Joint Genome Institute"/>
            <person name="Mock T."/>
            <person name="Otillar R.P."/>
            <person name="Strauss J."/>
            <person name="Dupont C."/>
            <person name="Frickenhaus S."/>
            <person name="Maumus F."/>
            <person name="Mcmullan M."/>
            <person name="Sanges R."/>
            <person name="Schmutz J."/>
            <person name="Toseland A."/>
            <person name="Valas R."/>
            <person name="Veluchamy A."/>
            <person name="Ward B.J."/>
            <person name="Allen A."/>
            <person name="Barry K."/>
            <person name="Falciatore A."/>
            <person name="Ferrante M."/>
            <person name="Fortunato A.E."/>
            <person name="Gloeckner G."/>
            <person name="Gruber A."/>
            <person name="Hipkin R."/>
            <person name="Janech M."/>
            <person name="Kroth P."/>
            <person name="Leese F."/>
            <person name="Lindquist E."/>
            <person name="Lyon B.R."/>
            <person name="Martin J."/>
            <person name="Mayer C."/>
            <person name="Parker M."/>
            <person name="Quesneville H."/>
            <person name="Raymond J."/>
            <person name="Uhlig C."/>
            <person name="Valentin K.U."/>
            <person name="Worden A.Z."/>
            <person name="Armbrust E.V."/>
            <person name="Bowler C."/>
            <person name="Green B."/>
            <person name="Moulton V."/>
            <person name="Van Oosterhout C."/>
            <person name="Grigoriev I."/>
        </authorList>
    </citation>
    <scope>NUCLEOTIDE SEQUENCE [LARGE SCALE GENOMIC DNA]</scope>
    <source>
        <strain evidence="2 3">CCMP1102</strain>
    </source>
</reference>
<dbReference type="KEGG" id="fcy:FRACYDRAFT_267239"/>
<name>A0A1E7FVX0_9STRA</name>
<dbReference type="InParanoid" id="A0A1E7FVX0"/>
<evidence type="ECO:0000313" key="2">
    <source>
        <dbReference type="EMBL" id="OEU22308.1"/>
    </source>
</evidence>
<protein>
    <submittedName>
        <fullName evidence="2">Uncharacterized protein</fullName>
    </submittedName>
</protein>
<dbReference type="OrthoDB" id="49218at2759"/>
<sequence length="264" mass="29701">MTCCLLFSTSHNAIQQHRTIYLVSTRQPPQQLVFEQRDSSKAMGHVLQVSLGEDVLGTGIPVYYALVDYVVEGESDEDHMQVRKVFSCRKLLEEGFANVEVLYLTDDPTTAILMEDFLDQKEERESQALTPPSLAYFAVIYSVAAILIGTSISGAILAIHRLDDDVELYGWISLAVGVVLLYPCAGLLYWSVAYVYSLSTPFSERPGVILRGKRLYWTNQCLCVNPSEIFNNDDDKKDTQRKSVELSELQVPNIDYNKRDKNAG</sequence>
<evidence type="ECO:0000313" key="3">
    <source>
        <dbReference type="Proteomes" id="UP000095751"/>
    </source>
</evidence>
<gene>
    <name evidence="2" type="ORF">FRACYDRAFT_267239</name>
</gene>
<feature type="non-terminal residue" evidence="2">
    <location>
        <position position="264"/>
    </location>
</feature>
<dbReference type="AlphaFoldDB" id="A0A1E7FVX0"/>
<feature type="transmembrane region" description="Helical" evidence="1">
    <location>
        <begin position="171"/>
        <end position="196"/>
    </location>
</feature>
<keyword evidence="1" id="KW-0812">Transmembrane</keyword>
<dbReference type="EMBL" id="KV784353">
    <property type="protein sequence ID" value="OEU22308.1"/>
    <property type="molecule type" value="Genomic_DNA"/>
</dbReference>
<feature type="transmembrane region" description="Helical" evidence="1">
    <location>
        <begin position="134"/>
        <end position="159"/>
    </location>
</feature>
<dbReference type="Proteomes" id="UP000095751">
    <property type="component" value="Unassembled WGS sequence"/>
</dbReference>
<keyword evidence="1" id="KW-0472">Membrane</keyword>
<evidence type="ECO:0000256" key="1">
    <source>
        <dbReference type="SAM" id="Phobius"/>
    </source>
</evidence>
<keyword evidence="1" id="KW-1133">Transmembrane helix</keyword>
<keyword evidence="3" id="KW-1185">Reference proteome</keyword>
<accession>A0A1E7FVX0</accession>
<organism evidence="2 3">
    <name type="scientific">Fragilariopsis cylindrus CCMP1102</name>
    <dbReference type="NCBI Taxonomy" id="635003"/>
    <lineage>
        <taxon>Eukaryota</taxon>
        <taxon>Sar</taxon>
        <taxon>Stramenopiles</taxon>
        <taxon>Ochrophyta</taxon>
        <taxon>Bacillariophyta</taxon>
        <taxon>Bacillariophyceae</taxon>
        <taxon>Bacillariophycidae</taxon>
        <taxon>Bacillariales</taxon>
        <taxon>Bacillariaceae</taxon>
        <taxon>Fragilariopsis</taxon>
    </lineage>
</organism>
<proteinExistence type="predicted"/>